<protein>
    <recommendedName>
        <fullName evidence="4">Tetratricopeptide repeat protein</fullName>
    </recommendedName>
</protein>
<gene>
    <name evidence="2" type="ORF">F8C82_06735</name>
</gene>
<organism evidence="2 3">
    <name type="scientific">Phaeocystidibacter marisrubri</name>
    <dbReference type="NCBI Taxonomy" id="1577780"/>
    <lineage>
        <taxon>Bacteria</taxon>
        <taxon>Pseudomonadati</taxon>
        <taxon>Bacteroidota</taxon>
        <taxon>Flavobacteriia</taxon>
        <taxon>Flavobacteriales</taxon>
        <taxon>Phaeocystidibacteraceae</taxon>
        <taxon>Phaeocystidibacter</taxon>
    </lineage>
</organism>
<keyword evidence="1" id="KW-0732">Signal</keyword>
<feature type="chain" id="PRO_5026796865" description="Tetratricopeptide repeat protein" evidence="1">
    <location>
        <begin position="20"/>
        <end position="282"/>
    </location>
</feature>
<keyword evidence="3" id="KW-1185">Reference proteome</keyword>
<proteinExistence type="predicted"/>
<reference evidence="2 3" key="1">
    <citation type="submission" date="2019-10" db="EMBL/GenBank/DDBJ databases">
        <title>Genome sequence of Phaeocystidibacter marisrubri JCM30614 (type strain).</title>
        <authorList>
            <person name="Bowman J.P."/>
        </authorList>
    </citation>
    <scope>NUCLEOTIDE SEQUENCE [LARGE SCALE GENOMIC DNA]</scope>
    <source>
        <strain evidence="2 3">JCM 30614</strain>
    </source>
</reference>
<evidence type="ECO:0008006" key="4">
    <source>
        <dbReference type="Google" id="ProtNLM"/>
    </source>
</evidence>
<comment type="caution">
    <text evidence="2">The sequence shown here is derived from an EMBL/GenBank/DDBJ whole genome shotgun (WGS) entry which is preliminary data.</text>
</comment>
<evidence type="ECO:0000313" key="3">
    <source>
        <dbReference type="Proteomes" id="UP000484164"/>
    </source>
</evidence>
<evidence type="ECO:0000313" key="2">
    <source>
        <dbReference type="EMBL" id="KAB2818092.1"/>
    </source>
</evidence>
<dbReference type="RefSeq" id="WP_151692780.1">
    <property type="nucleotide sequence ID" value="NZ_BMGX01000002.1"/>
</dbReference>
<sequence length="282" mass="32513">MKTLTTLLFTMTLIMGTCAFGQSQEEMTKALCECSEKKLDSLELYLNAMFISMQDLDNAEELLSVAERSLSENDSIEFFEQSIVFEDLFEETGAIRLCMESQFDRDIWMKVGLAVRDNEHYNQMLNQIAELDCESTQLFLRIFRFTVANAEQPVSRLPQKNKETLDVYCGCLENDLKPFEFVITTMVNYTDMRNPDHSLENIYSELSPADSIRFASESQEFQRMISQIAQNCATDQLTEDEIWDLTKNMESPPFVREFNLYAKELDCEVTASFVRFLISVGG</sequence>
<dbReference type="AlphaFoldDB" id="A0A6L3ZJA8"/>
<feature type="signal peptide" evidence="1">
    <location>
        <begin position="1"/>
        <end position="19"/>
    </location>
</feature>
<name>A0A6L3ZJA8_9FLAO</name>
<dbReference type="Proteomes" id="UP000484164">
    <property type="component" value="Unassembled WGS sequence"/>
</dbReference>
<evidence type="ECO:0000256" key="1">
    <source>
        <dbReference type="SAM" id="SignalP"/>
    </source>
</evidence>
<dbReference type="EMBL" id="WBVQ01000001">
    <property type="protein sequence ID" value="KAB2818092.1"/>
    <property type="molecule type" value="Genomic_DNA"/>
</dbReference>
<accession>A0A6L3ZJA8</accession>